<proteinExistence type="predicted"/>
<evidence type="ECO:0000313" key="2">
    <source>
        <dbReference type="Proteomes" id="UP000009080"/>
    </source>
</evidence>
<sequence>MFCFTPSVTITRRSANDMKQSIASIEQCGRLEWFTQMAKHAEYSREYSSSY</sequence>
<keyword evidence="2" id="KW-1185">Reference proteome</keyword>
<dbReference type="HOGENOM" id="CLU_3104848_0_0_6"/>
<reference evidence="1 2" key="1">
    <citation type="journal article" date="2009" name="PLoS ONE">
        <title>The complete genome of Teredinibacter turnerae T7901: an intracellular endosymbiont of marine wood-boring bivalves (shipworms).</title>
        <authorList>
            <person name="Yang J.C."/>
            <person name="Madupu R."/>
            <person name="Durkin A.S."/>
            <person name="Ekborg N.A."/>
            <person name="Pedamallu C.S."/>
            <person name="Hostetler J.B."/>
            <person name="Radune D."/>
            <person name="Toms B.S."/>
            <person name="Henrissat B."/>
            <person name="Coutinho P.M."/>
            <person name="Schwarz S."/>
            <person name="Field L."/>
            <person name="Trindade-Silva A.E."/>
            <person name="Soares C.A.G."/>
            <person name="Elshahawi S."/>
            <person name="Hanora A."/>
            <person name="Schmidt E.W."/>
            <person name="Haygood M.G."/>
            <person name="Posfai J."/>
            <person name="Benner J."/>
            <person name="Madinger C."/>
            <person name="Nove J."/>
            <person name="Anton B."/>
            <person name="Chaudhary K."/>
            <person name="Foster J."/>
            <person name="Holman A."/>
            <person name="Kumar S."/>
            <person name="Lessard P.A."/>
            <person name="Luyten Y.A."/>
            <person name="Slatko B."/>
            <person name="Wood N."/>
            <person name="Wu B."/>
            <person name="Teplitski M."/>
            <person name="Mougous J.D."/>
            <person name="Ward N."/>
            <person name="Eisen J.A."/>
            <person name="Badger J.H."/>
            <person name="Distel D.L."/>
        </authorList>
    </citation>
    <scope>NUCLEOTIDE SEQUENCE [LARGE SCALE GENOMIC DNA]</scope>
    <source>
        <strain evidence="2">ATCC 39867 / T7901</strain>
    </source>
</reference>
<dbReference type="Proteomes" id="UP000009080">
    <property type="component" value="Chromosome"/>
</dbReference>
<dbReference type="EMBL" id="CP001614">
    <property type="protein sequence ID" value="ACR11019.1"/>
    <property type="molecule type" value="Genomic_DNA"/>
</dbReference>
<dbReference type="KEGG" id="ttu:TERTU_2413"/>
<dbReference type="AlphaFoldDB" id="C5BKX8"/>
<name>C5BKX8_TERTT</name>
<organism evidence="1 2">
    <name type="scientific">Teredinibacter turnerae (strain ATCC 39867 / T7901)</name>
    <dbReference type="NCBI Taxonomy" id="377629"/>
    <lineage>
        <taxon>Bacteria</taxon>
        <taxon>Pseudomonadati</taxon>
        <taxon>Pseudomonadota</taxon>
        <taxon>Gammaproteobacteria</taxon>
        <taxon>Cellvibrionales</taxon>
        <taxon>Cellvibrionaceae</taxon>
        <taxon>Teredinibacter</taxon>
    </lineage>
</organism>
<protein>
    <submittedName>
        <fullName evidence="1">Uncharacterized protein</fullName>
    </submittedName>
</protein>
<evidence type="ECO:0000313" key="1">
    <source>
        <dbReference type="EMBL" id="ACR11019.1"/>
    </source>
</evidence>
<accession>C5BKX8</accession>
<gene>
    <name evidence="1" type="ordered locus">TERTU_2413</name>
</gene>